<dbReference type="InterPro" id="IPR018972">
    <property type="entry name" value="Sas10_C_dom"/>
</dbReference>
<dbReference type="Pfam" id="PF09368">
    <property type="entry name" value="Sas10"/>
    <property type="match status" value="1"/>
</dbReference>
<evidence type="ECO:0000313" key="6">
    <source>
        <dbReference type="EMBL" id="MBZ3889734.1"/>
    </source>
</evidence>
<dbReference type="PANTHER" id="PTHR13237:SF8">
    <property type="entry name" value="SOMETHING ABOUT SILENCING PROTEIN 10"/>
    <property type="match status" value="1"/>
</dbReference>
<evidence type="ECO:0000256" key="1">
    <source>
        <dbReference type="ARBA" id="ARBA00004123"/>
    </source>
</evidence>
<evidence type="ECO:0000256" key="3">
    <source>
        <dbReference type="ARBA" id="ARBA00023242"/>
    </source>
</evidence>
<keyword evidence="7" id="KW-1185">Reference proteome</keyword>
<protein>
    <submittedName>
        <fullName evidence="6">Something about silencing protein 10</fullName>
    </submittedName>
</protein>
<evidence type="ECO:0000256" key="2">
    <source>
        <dbReference type="ARBA" id="ARBA00010979"/>
    </source>
</evidence>
<feature type="compositionally biased region" description="Acidic residues" evidence="4">
    <location>
        <begin position="98"/>
        <end position="107"/>
    </location>
</feature>
<dbReference type="PANTHER" id="PTHR13237">
    <property type="entry name" value="SOMETHING ABOUT SILENCING PROTEIN 10-RELATED"/>
    <property type="match status" value="1"/>
</dbReference>
<reference evidence="6" key="1">
    <citation type="submission" date="2020-03" db="EMBL/GenBank/DDBJ databases">
        <title>Studies in the Genomics of Life Span.</title>
        <authorList>
            <person name="Glass D."/>
        </authorList>
    </citation>
    <scope>NUCLEOTIDE SEQUENCE</scope>
    <source>
        <strain evidence="6">SUZIE</strain>
        <tissue evidence="6">Muscle</tissue>
    </source>
</reference>
<feature type="domain" description="Sas10 C-terminal" evidence="5">
    <location>
        <begin position="235"/>
        <end position="285"/>
    </location>
</feature>
<evidence type="ECO:0000256" key="4">
    <source>
        <dbReference type="SAM" id="MobiDB-lite"/>
    </source>
</evidence>
<accession>A0AA41NH44</accession>
<dbReference type="AlphaFoldDB" id="A0AA41NH44"/>
<comment type="subcellular location">
    <subcellularLocation>
        <location evidence="1">Nucleus</location>
    </subcellularLocation>
</comment>
<name>A0AA41NH44_SCICA</name>
<feature type="region of interest" description="Disordered" evidence="4">
    <location>
        <begin position="61"/>
        <end position="130"/>
    </location>
</feature>
<gene>
    <name evidence="6" type="ORF">SUZIE_204440</name>
</gene>
<evidence type="ECO:0000259" key="5">
    <source>
        <dbReference type="Pfam" id="PF09368"/>
    </source>
</evidence>
<comment type="similarity">
    <text evidence="2">Belongs to the SAS10 family.</text>
</comment>
<dbReference type="Proteomes" id="UP001166674">
    <property type="component" value="Unassembled WGS sequence"/>
</dbReference>
<dbReference type="GO" id="GO:0032040">
    <property type="term" value="C:small-subunit processome"/>
    <property type="evidence" value="ECO:0007669"/>
    <property type="project" value="TreeGrafter"/>
</dbReference>
<feature type="compositionally biased region" description="Acidic residues" evidence="4">
    <location>
        <begin position="67"/>
        <end position="90"/>
    </location>
</feature>
<dbReference type="EMBL" id="JAATJV010433974">
    <property type="protein sequence ID" value="MBZ3889734.1"/>
    <property type="molecule type" value="Genomic_DNA"/>
</dbReference>
<evidence type="ECO:0000313" key="7">
    <source>
        <dbReference type="Proteomes" id="UP001166674"/>
    </source>
</evidence>
<sequence length="286" mass="32525">MVRRLQWRGVAKWAAARAKAGRTTADENEDLGSPPSPRDSSYYQDQVDDFHEARSLAALTKGWSEVESGDEDGNEEEEVLALDIDDENDKDGERTRDEEDSDDDDDGSGSSVQSENEDSGGSQFVVGSEEKNFTMTQIMVPNPEISVVDQRRSSEIHHLLKGDAVKKEPNAKEKFIKFKSKSVSETSGLAVDLSDGSDFDEAALKHYKEIDDRQKLKRKIEENSIKEQILEDQNVKRAITYQIAKNRGLTPRRKKIDGNPRVKHREKFKRAKIRRRGQVHEVHREE</sequence>
<proteinExistence type="inferred from homology"/>
<organism evidence="6 7">
    <name type="scientific">Sciurus carolinensis</name>
    <name type="common">Eastern gray squirrel</name>
    <dbReference type="NCBI Taxonomy" id="30640"/>
    <lineage>
        <taxon>Eukaryota</taxon>
        <taxon>Metazoa</taxon>
        <taxon>Chordata</taxon>
        <taxon>Craniata</taxon>
        <taxon>Vertebrata</taxon>
        <taxon>Euteleostomi</taxon>
        <taxon>Mammalia</taxon>
        <taxon>Eutheria</taxon>
        <taxon>Euarchontoglires</taxon>
        <taxon>Glires</taxon>
        <taxon>Rodentia</taxon>
        <taxon>Sciuromorpha</taxon>
        <taxon>Sciuridae</taxon>
        <taxon>Sciurinae</taxon>
        <taxon>Sciurini</taxon>
        <taxon>Sciurus</taxon>
    </lineage>
</organism>
<keyword evidence="3" id="KW-0539">Nucleus</keyword>
<comment type="caution">
    <text evidence="6">The sequence shown here is derived from an EMBL/GenBank/DDBJ whole genome shotgun (WGS) entry which is preliminary data.</text>
</comment>
<feature type="region of interest" description="Disordered" evidence="4">
    <location>
        <begin position="16"/>
        <end position="45"/>
    </location>
</feature>
<dbReference type="GO" id="GO:0000462">
    <property type="term" value="P:maturation of SSU-rRNA from tricistronic rRNA transcript (SSU-rRNA, 5.8S rRNA, LSU-rRNA)"/>
    <property type="evidence" value="ECO:0007669"/>
    <property type="project" value="TreeGrafter"/>
</dbReference>